<dbReference type="PANTHER" id="PTHR21623:SF2">
    <property type="entry name" value="COILED-COIL DOMAIN-CONTAINING PROTEIN 33"/>
    <property type="match status" value="1"/>
</dbReference>
<feature type="compositionally biased region" description="Pro residues" evidence="2">
    <location>
        <begin position="205"/>
        <end position="214"/>
    </location>
</feature>
<name>A0ABQ9FNC7_TEGGR</name>
<proteinExistence type="predicted"/>
<feature type="region of interest" description="Disordered" evidence="2">
    <location>
        <begin position="577"/>
        <end position="598"/>
    </location>
</feature>
<feature type="region of interest" description="Disordered" evidence="2">
    <location>
        <begin position="183"/>
        <end position="246"/>
    </location>
</feature>
<protein>
    <recommendedName>
        <fullName evidence="5">C2 domain-containing protein</fullName>
    </recommendedName>
</protein>
<keyword evidence="1" id="KW-0175">Coiled coil</keyword>
<feature type="compositionally biased region" description="Basic and acidic residues" evidence="2">
    <location>
        <begin position="577"/>
        <end position="596"/>
    </location>
</feature>
<organism evidence="3 4">
    <name type="scientific">Tegillarca granosa</name>
    <name type="common">Malaysian cockle</name>
    <name type="synonym">Anadara granosa</name>
    <dbReference type="NCBI Taxonomy" id="220873"/>
    <lineage>
        <taxon>Eukaryota</taxon>
        <taxon>Metazoa</taxon>
        <taxon>Spiralia</taxon>
        <taxon>Lophotrochozoa</taxon>
        <taxon>Mollusca</taxon>
        <taxon>Bivalvia</taxon>
        <taxon>Autobranchia</taxon>
        <taxon>Pteriomorphia</taxon>
        <taxon>Arcoida</taxon>
        <taxon>Arcoidea</taxon>
        <taxon>Arcidae</taxon>
        <taxon>Tegillarca</taxon>
    </lineage>
</organism>
<gene>
    <name evidence="3" type="ORF">KUTeg_003874</name>
</gene>
<sequence>MDSMVSYLPKVDDKSLELHVTINDAQFNHEGQYSLRLSIHSLHTSDYSNIQIRAGEKGAFTYKNQGETEVVKQLESSKLVRFKEKHFAFRLPPGFCVNDKNHDVYLLVEALSVKATKTKKVGEGKFAIYPRPNAPKMKINVQPGEFYYNYTTVLSLLRTASTESSQMHCGRMRCAFALREHVTSKPPSVSETPEPEPRPKKYEAPPTPKPPPSPSIVSRDNFVPASPPLPPTYEGKTIPEEPVPDREKRTYKVGSWYRHVAHEGKEQIDVIFHGSSSLPATPDGNTPTAFAVVKSKLEDKENADTGATTHKTRQATYSPSWEEMVFINLDGKKAPNDVITMAVGDAPSKAKLVSYDIPVHQLEPFHQYHLELVKPVQGIPNGVRTYVSVTRKLPELPSDPACPNYYGLEVTLRSLERHLMRPLGPLVAVARIVPDYYNYKSDNLSAHPKTAGVSMLSVSYPSPLPATFSVPPRSTHGYPQISLLGRPDNKPSWDHAFLFCDEKDKATMFTTTAALVIEYYVASQTMNEEFWKMKSPVGFSSILLDEDMYKELSLPRNNLGVRIKHLPIQVPFFKNDEKKDTSRKDKKDESTDIKPDDDIDLSTVDGKYPTVEVILRLITDKKPESMVSVSNVEDLPKLDMFPQPESYYRVGTTDIMAIGDKSKDKLDVPGGGELDDISLNATPLPGQDSSVPYEATYYIQKKTKKPGSPIKDGEMPPYEAMETVLPDYQYIFVDPDSRKPNTPHGRVVGKAPSNIPGSGTSQYPPGKTSSYPGGRDGGPSAYPGGPRRGLEDLDKTSLSVLDHQMKELENYRAAVQKMGQDILALRQQIRDLESNNSVLRRDLANYNDASKLMIESAELDGLTKPEIMSKYAALKQTLANQTQEIKNYKDKVQRLQNELIKKNDEEKRYIYLTQHHKKQAEMLQAMQDRMAKLKKTEETLRQQERVIEKMELIIEKQNKDMGKHRKDARAMEQFDLIRKGEDSKANNDALEALTDENRKLRSEVEDLREQLKTTGKLSDDQEKLELYQALEKAEARVTSLEKQLTDNSKEWGKERADLNIRLNEAEHGFGRSQGMVLHDYPIYVKKSESLLLKKTEEDISMLTCTIQNLAECHIFHLDFNFILEYFC</sequence>
<evidence type="ECO:0000256" key="1">
    <source>
        <dbReference type="SAM" id="Coils"/>
    </source>
</evidence>
<feature type="coiled-coil region" evidence="1">
    <location>
        <begin position="801"/>
        <end position="1050"/>
    </location>
</feature>
<feature type="compositionally biased region" description="Basic and acidic residues" evidence="2">
    <location>
        <begin position="237"/>
        <end position="246"/>
    </location>
</feature>
<accession>A0ABQ9FNC7</accession>
<dbReference type="PANTHER" id="PTHR21623">
    <property type="entry name" value="SPERIOLIN-BINDING FACTOR"/>
    <property type="match status" value="1"/>
</dbReference>
<dbReference type="EMBL" id="JARBDR010000214">
    <property type="protein sequence ID" value="KAJ8318783.1"/>
    <property type="molecule type" value="Genomic_DNA"/>
</dbReference>
<evidence type="ECO:0008006" key="5">
    <source>
        <dbReference type="Google" id="ProtNLM"/>
    </source>
</evidence>
<dbReference type="Proteomes" id="UP001217089">
    <property type="component" value="Unassembled WGS sequence"/>
</dbReference>
<evidence type="ECO:0000256" key="2">
    <source>
        <dbReference type="SAM" id="MobiDB-lite"/>
    </source>
</evidence>
<comment type="caution">
    <text evidence="3">The sequence shown here is derived from an EMBL/GenBank/DDBJ whole genome shotgun (WGS) entry which is preliminary data.</text>
</comment>
<reference evidence="3 4" key="1">
    <citation type="submission" date="2022-12" db="EMBL/GenBank/DDBJ databases">
        <title>Chromosome-level genome of Tegillarca granosa.</title>
        <authorList>
            <person name="Kim J."/>
        </authorList>
    </citation>
    <scope>NUCLEOTIDE SEQUENCE [LARGE SCALE GENOMIC DNA]</scope>
    <source>
        <strain evidence="3">Teg-2019</strain>
        <tissue evidence="3">Adductor muscle</tissue>
    </source>
</reference>
<feature type="region of interest" description="Disordered" evidence="2">
    <location>
        <begin position="735"/>
        <end position="792"/>
    </location>
</feature>
<evidence type="ECO:0000313" key="4">
    <source>
        <dbReference type="Proteomes" id="UP001217089"/>
    </source>
</evidence>
<keyword evidence="4" id="KW-1185">Reference proteome</keyword>
<dbReference type="InterPro" id="IPR039889">
    <property type="entry name" value="CCD33"/>
</dbReference>
<feature type="compositionally biased region" description="Polar residues" evidence="2">
    <location>
        <begin position="755"/>
        <end position="771"/>
    </location>
</feature>
<evidence type="ECO:0000313" key="3">
    <source>
        <dbReference type="EMBL" id="KAJ8318783.1"/>
    </source>
</evidence>